<sequence>MDRTQSDLLKAVIESSTSDRLKRILKDICVRSGDAYKLACSLLLLREDVSREEEADGEIKEDATTRYEMCEQCRKEYDVLANGEKACVWHEGELERDDEHDCWTDMDDYMLEEGSDAYWIKEQPEGFLWNCCDAKGDTDPQKSGCQTSRHEPLRNKKSRN</sequence>
<gene>
    <name evidence="2" type="ORF">M011DRAFT_410377</name>
</gene>
<protein>
    <recommendedName>
        <fullName evidence="4">C2H2-type domain-containing protein</fullName>
    </recommendedName>
</protein>
<organism evidence="2 3">
    <name type="scientific">Sporormia fimetaria CBS 119925</name>
    <dbReference type="NCBI Taxonomy" id="1340428"/>
    <lineage>
        <taxon>Eukaryota</taxon>
        <taxon>Fungi</taxon>
        <taxon>Dikarya</taxon>
        <taxon>Ascomycota</taxon>
        <taxon>Pezizomycotina</taxon>
        <taxon>Dothideomycetes</taxon>
        <taxon>Pleosporomycetidae</taxon>
        <taxon>Pleosporales</taxon>
        <taxon>Sporormiaceae</taxon>
        <taxon>Sporormia</taxon>
    </lineage>
</organism>
<dbReference type="Proteomes" id="UP000799440">
    <property type="component" value="Unassembled WGS sequence"/>
</dbReference>
<dbReference type="OrthoDB" id="5422613at2759"/>
<dbReference type="EMBL" id="MU006596">
    <property type="protein sequence ID" value="KAF2743565.1"/>
    <property type="molecule type" value="Genomic_DNA"/>
</dbReference>
<evidence type="ECO:0000313" key="2">
    <source>
        <dbReference type="EMBL" id="KAF2743565.1"/>
    </source>
</evidence>
<name>A0A6A6UZG2_9PLEO</name>
<evidence type="ECO:0008006" key="4">
    <source>
        <dbReference type="Google" id="ProtNLM"/>
    </source>
</evidence>
<proteinExistence type="predicted"/>
<dbReference type="PANTHER" id="PTHR38167">
    <property type="entry name" value="C2H2-TYPE DOMAIN-CONTAINING PROTEIN"/>
    <property type="match status" value="1"/>
</dbReference>
<evidence type="ECO:0000256" key="1">
    <source>
        <dbReference type="SAM" id="MobiDB-lite"/>
    </source>
</evidence>
<feature type="region of interest" description="Disordered" evidence="1">
    <location>
        <begin position="137"/>
        <end position="160"/>
    </location>
</feature>
<dbReference type="PANTHER" id="PTHR38167:SF1">
    <property type="entry name" value="C2H2-TYPE DOMAIN-CONTAINING PROTEIN"/>
    <property type="match status" value="1"/>
</dbReference>
<evidence type="ECO:0000313" key="3">
    <source>
        <dbReference type="Proteomes" id="UP000799440"/>
    </source>
</evidence>
<dbReference type="AlphaFoldDB" id="A0A6A6UZG2"/>
<reference evidence="2" key="1">
    <citation type="journal article" date="2020" name="Stud. Mycol.">
        <title>101 Dothideomycetes genomes: a test case for predicting lifestyles and emergence of pathogens.</title>
        <authorList>
            <person name="Haridas S."/>
            <person name="Albert R."/>
            <person name="Binder M."/>
            <person name="Bloem J."/>
            <person name="Labutti K."/>
            <person name="Salamov A."/>
            <person name="Andreopoulos B."/>
            <person name="Baker S."/>
            <person name="Barry K."/>
            <person name="Bills G."/>
            <person name="Bluhm B."/>
            <person name="Cannon C."/>
            <person name="Castanera R."/>
            <person name="Culley D."/>
            <person name="Daum C."/>
            <person name="Ezra D."/>
            <person name="Gonzalez J."/>
            <person name="Henrissat B."/>
            <person name="Kuo A."/>
            <person name="Liang C."/>
            <person name="Lipzen A."/>
            <person name="Lutzoni F."/>
            <person name="Magnuson J."/>
            <person name="Mondo S."/>
            <person name="Nolan M."/>
            <person name="Ohm R."/>
            <person name="Pangilinan J."/>
            <person name="Park H.-J."/>
            <person name="Ramirez L."/>
            <person name="Alfaro M."/>
            <person name="Sun H."/>
            <person name="Tritt A."/>
            <person name="Yoshinaga Y."/>
            <person name="Zwiers L.-H."/>
            <person name="Turgeon B."/>
            <person name="Goodwin S."/>
            <person name="Spatafora J."/>
            <person name="Crous P."/>
            <person name="Grigoriev I."/>
        </authorList>
    </citation>
    <scope>NUCLEOTIDE SEQUENCE</scope>
    <source>
        <strain evidence="2">CBS 119925</strain>
    </source>
</reference>
<keyword evidence="3" id="KW-1185">Reference proteome</keyword>
<accession>A0A6A6UZG2</accession>